<feature type="compositionally biased region" description="Polar residues" evidence="1">
    <location>
        <begin position="124"/>
        <end position="149"/>
    </location>
</feature>
<evidence type="ECO:0000313" key="5">
    <source>
        <dbReference type="Proteomes" id="UP001383192"/>
    </source>
</evidence>
<keyword evidence="5" id="KW-1185">Reference proteome</keyword>
<feature type="chain" id="PRO_5043519274" evidence="3">
    <location>
        <begin position="21"/>
        <end position="356"/>
    </location>
</feature>
<keyword evidence="2" id="KW-1133">Transmembrane helix</keyword>
<dbReference type="Proteomes" id="UP001383192">
    <property type="component" value="Unassembled WGS sequence"/>
</dbReference>
<comment type="caution">
    <text evidence="4">The sequence shown here is derived from an EMBL/GenBank/DDBJ whole genome shotgun (WGS) entry which is preliminary data.</text>
</comment>
<feature type="compositionally biased region" description="Basic and acidic residues" evidence="1">
    <location>
        <begin position="283"/>
        <end position="295"/>
    </location>
</feature>
<feature type="compositionally biased region" description="Basic and acidic residues" evidence="1">
    <location>
        <begin position="315"/>
        <end position="330"/>
    </location>
</feature>
<keyword evidence="3" id="KW-0732">Signal</keyword>
<reference evidence="4 5" key="1">
    <citation type="submission" date="2024-01" db="EMBL/GenBank/DDBJ databases">
        <title>A draft genome for a cacao thread blight-causing isolate of Paramarasmius palmivorus.</title>
        <authorList>
            <person name="Baruah I.K."/>
            <person name="Bukari Y."/>
            <person name="Amoako-Attah I."/>
            <person name="Meinhardt L.W."/>
            <person name="Bailey B.A."/>
            <person name="Cohen S.P."/>
        </authorList>
    </citation>
    <scope>NUCLEOTIDE SEQUENCE [LARGE SCALE GENOMIC DNA]</scope>
    <source>
        <strain evidence="4 5">GH-12</strain>
    </source>
</reference>
<keyword evidence="2" id="KW-0472">Membrane</keyword>
<evidence type="ECO:0000256" key="2">
    <source>
        <dbReference type="SAM" id="Phobius"/>
    </source>
</evidence>
<feature type="region of interest" description="Disordered" evidence="1">
    <location>
        <begin position="270"/>
        <end position="356"/>
    </location>
</feature>
<evidence type="ECO:0000256" key="1">
    <source>
        <dbReference type="SAM" id="MobiDB-lite"/>
    </source>
</evidence>
<gene>
    <name evidence="4" type="ORF">VNI00_015099</name>
</gene>
<feature type="region of interest" description="Disordered" evidence="1">
    <location>
        <begin position="118"/>
        <end position="220"/>
    </location>
</feature>
<feature type="signal peptide" evidence="3">
    <location>
        <begin position="1"/>
        <end position="20"/>
    </location>
</feature>
<proteinExistence type="predicted"/>
<dbReference type="AlphaFoldDB" id="A0AAW0BPB8"/>
<feature type="compositionally biased region" description="Low complexity" evidence="1">
    <location>
        <begin position="155"/>
        <end position="167"/>
    </location>
</feature>
<feature type="transmembrane region" description="Helical" evidence="2">
    <location>
        <begin position="227"/>
        <end position="251"/>
    </location>
</feature>
<feature type="compositionally biased region" description="Polar residues" evidence="1">
    <location>
        <begin position="177"/>
        <end position="220"/>
    </location>
</feature>
<evidence type="ECO:0000256" key="3">
    <source>
        <dbReference type="SAM" id="SignalP"/>
    </source>
</evidence>
<dbReference type="EMBL" id="JAYKXP010000093">
    <property type="protein sequence ID" value="KAK7027884.1"/>
    <property type="molecule type" value="Genomic_DNA"/>
</dbReference>
<keyword evidence="2" id="KW-0812">Transmembrane</keyword>
<sequence length="356" mass="38465">MELQVRLWIWIVALALAVKGFKIKDVEPKYLTLQPGGKVALRIAWERESDNEKKEQISIGLRLEGGLLFDGNVPPVPVSQSPSLVTFNNVAPGEYKDLSLSHWTFRLSLWQDTIEIKGPDDATQKGSTSSPPATNPGNNDPRQTSTNGAPPTIVTSMTMQTTSSATAKAVDSERINTEPSTINLSGTLTPGNDSATSSLSASFQGSTSSIAPNGSSSNISDQPHGRMVGFIAGPIAGVVVLITIVSCVITLRRRARRKKLRSIETAFISPFPDTAGQQQPAQNHDEHAEKPHEGDASSPDVVLDGRQQEVSEALQEERRERRVRYHDDSGFRPLPPPSDAGDSSVLDVPPRYDAAI</sequence>
<protein>
    <submittedName>
        <fullName evidence="4">Uncharacterized protein</fullName>
    </submittedName>
</protein>
<accession>A0AAW0BPB8</accession>
<organism evidence="4 5">
    <name type="scientific">Paramarasmius palmivorus</name>
    <dbReference type="NCBI Taxonomy" id="297713"/>
    <lineage>
        <taxon>Eukaryota</taxon>
        <taxon>Fungi</taxon>
        <taxon>Dikarya</taxon>
        <taxon>Basidiomycota</taxon>
        <taxon>Agaricomycotina</taxon>
        <taxon>Agaricomycetes</taxon>
        <taxon>Agaricomycetidae</taxon>
        <taxon>Agaricales</taxon>
        <taxon>Marasmiineae</taxon>
        <taxon>Marasmiaceae</taxon>
        <taxon>Paramarasmius</taxon>
    </lineage>
</organism>
<evidence type="ECO:0000313" key="4">
    <source>
        <dbReference type="EMBL" id="KAK7027884.1"/>
    </source>
</evidence>
<name>A0AAW0BPB8_9AGAR</name>